<dbReference type="Proteomes" id="UP001176961">
    <property type="component" value="Unassembled WGS sequence"/>
</dbReference>
<gene>
    <name evidence="1" type="ORF">CYNAS_LOCUS21997</name>
</gene>
<evidence type="ECO:0000313" key="1">
    <source>
        <dbReference type="EMBL" id="CAJ0610014.1"/>
    </source>
</evidence>
<name>A0AA36HFT1_CYLNA</name>
<proteinExistence type="predicted"/>
<evidence type="ECO:0000313" key="2">
    <source>
        <dbReference type="Proteomes" id="UP001176961"/>
    </source>
</evidence>
<sequence length="215" mass="25166">MKGVSDRLLCGTYATLYTCLFEKKYEKEMEAFMHCLTVKKKKICIKRDLQIKLLSRAALEHLCRSKDLRSFFELVQEYAYECGTMVAYHYAQLCGIYDVAFDATNKLERVYNHIRILRRNRNALLDNLSPDAMKRLRRSKGLRNLLSVVQRYGFEYGCASGLKKIERYGSSDEKIRAAKDLAAIEDESEPLKFRFEILTHCYLPEMKVMDIEKLN</sequence>
<organism evidence="1 2">
    <name type="scientific">Cylicocyclus nassatus</name>
    <name type="common">Nematode worm</name>
    <dbReference type="NCBI Taxonomy" id="53992"/>
    <lineage>
        <taxon>Eukaryota</taxon>
        <taxon>Metazoa</taxon>
        <taxon>Ecdysozoa</taxon>
        <taxon>Nematoda</taxon>
        <taxon>Chromadorea</taxon>
        <taxon>Rhabditida</taxon>
        <taxon>Rhabditina</taxon>
        <taxon>Rhabditomorpha</taxon>
        <taxon>Strongyloidea</taxon>
        <taxon>Strongylidae</taxon>
        <taxon>Cylicocyclus</taxon>
    </lineage>
</organism>
<reference evidence="1" key="1">
    <citation type="submission" date="2023-07" db="EMBL/GenBank/DDBJ databases">
        <authorList>
            <consortium name="CYATHOMIX"/>
        </authorList>
    </citation>
    <scope>NUCLEOTIDE SEQUENCE</scope>
    <source>
        <strain evidence="1">N/A</strain>
    </source>
</reference>
<keyword evidence="2" id="KW-1185">Reference proteome</keyword>
<protein>
    <submittedName>
        <fullName evidence="1">Uncharacterized protein</fullName>
    </submittedName>
</protein>
<dbReference type="AlphaFoldDB" id="A0AA36HFT1"/>
<dbReference type="EMBL" id="CATQJL010000326">
    <property type="protein sequence ID" value="CAJ0610014.1"/>
    <property type="molecule type" value="Genomic_DNA"/>
</dbReference>
<comment type="caution">
    <text evidence="1">The sequence shown here is derived from an EMBL/GenBank/DDBJ whole genome shotgun (WGS) entry which is preliminary data.</text>
</comment>
<accession>A0AA36HFT1</accession>